<evidence type="ECO:0000313" key="1">
    <source>
        <dbReference type="EMBL" id="GGH63907.1"/>
    </source>
</evidence>
<name>A0A917MTX5_9BACT</name>
<dbReference type="RefSeq" id="WP_188951447.1">
    <property type="nucleotide sequence ID" value="NZ_BMIB01000002.1"/>
</dbReference>
<sequence>MIDCTTTDTAERVKINKDDPEEVSFMHRQFPLMHEQQILEAIEEAGPYKDEIMKYLTCRK</sequence>
<keyword evidence="2" id="KW-1185">Reference proteome</keyword>
<comment type="caution">
    <text evidence="1">The sequence shown here is derived from an EMBL/GenBank/DDBJ whole genome shotgun (WGS) entry which is preliminary data.</text>
</comment>
<accession>A0A917MTX5</accession>
<dbReference type="AlphaFoldDB" id="A0A917MTX5"/>
<reference evidence="1" key="2">
    <citation type="submission" date="2020-09" db="EMBL/GenBank/DDBJ databases">
        <authorList>
            <person name="Sun Q."/>
            <person name="Zhou Y."/>
        </authorList>
    </citation>
    <scope>NUCLEOTIDE SEQUENCE</scope>
    <source>
        <strain evidence="1">CGMCC 1.15290</strain>
    </source>
</reference>
<dbReference type="EMBL" id="BMIB01000002">
    <property type="protein sequence ID" value="GGH63907.1"/>
    <property type="molecule type" value="Genomic_DNA"/>
</dbReference>
<gene>
    <name evidence="1" type="ORF">GCM10011379_15350</name>
</gene>
<dbReference type="Proteomes" id="UP000627292">
    <property type="component" value="Unassembled WGS sequence"/>
</dbReference>
<organism evidence="1 2">
    <name type="scientific">Filimonas zeae</name>
    <dbReference type="NCBI Taxonomy" id="1737353"/>
    <lineage>
        <taxon>Bacteria</taxon>
        <taxon>Pseudomonadati</taxon>
        <taxon>Bacteroidota</taxon>
        <taxon>Chitinophagia</taxon>
        <taxon>Chitinophagales</taxon>
        <taxon>Chitinophagaceae</taxon>
        <taxon>Filimonas</taxon>
    </lineage>
</organism>
<proteinExistence type="predicted"/>
<protein>
    <submittedName>
        <fullName evidence="1">Uncharacterized protein</fullName>
    </submittedName>
</protein>
<evidence type="ECO:0000313" key="2">
    <source>
        <dbReference type="Proteomes" id="UP000627292"/>
    </source>
</evidence>
<reference evidence="1" key="1">
    <citation type="journal article" date="2014" name="Int. J. Syst. Evol. Microbiol.">
        <title>Complete genome sequence of Corynebacterium casei LMG S-19264T (=DSM 44701T), isolated from a smear-ripened cheese.</title>
        <authorList>
            <consortium name="US DOE Joint Genome Institute (JGI-PGF)"/>
            <person name="Walter F."/>
            <person name="Albersmeier A."/>
            <person name="Kalinowski J."/>
            <person name="Ruckert C."/>
        </authorList>
    </citation>
    <scope>NUCLEOTIDE SEQUENCE</scope>
    <source>
        <strain evidence="1">CGMCC 1.15290</strain>
    </source>
</reference>